<dbReference type="AlphaFoldDB" id="A0A4V1ZCQ0"/>
<evidence type="ECO:0000313" key="3">
    <source>
        <dbReference type="EMBL" id="RYU93430.1"/>
    </source>
</evidence>
<dbReference type="EMBL" id="SEWF01000045">
    <property type="protein sequence ID" value="RYU93430.1"/>
    <property type="molecule type" value="Genomic_DNA"/>
</dbReference>
<protein>
    <submittedName>
        <fullName evidence="3">DUF4369 domain-containing protein</fullName>
    </submittedName>
</protein>
<evidence type="ECO:0000313" key="4">
    <source>
        <dbReference type="Proteomes" id="UP000293162"/>
    </source>
</evidence>
<dbReference type="Proteomes" id="UP000293162">
    <property type="component" value="Unassembled WGS sequence"/>
</dbReference>
<dbReference type="Pfam" id="PF14289">
    <property type="entry name" value="DUF4369"/>
    <property type="match status" value="1"/>
</dbReference>
<keyword evidence="1" id="KW-0732">Signal</keyword>
<feature type="domain" description="DUF4369" evidence="2">
    <location>
        <begin position="22"/>
        <end position="82"/>
    </location>
</feature>
<evidence type="ECO:0000259" key="2">
    <source>
        <dbReference type="Pfam" id="PF14289"/>
    </source>
</evidence>
<gene>
    <name evidence="3" type="ORF">EWM59_22035</name>
</gene>
<evidence type="ECO:0000256" key="1">
    <source>
        <dbReference type="SAM" id="SignalP"/>
    </source>
</evidence>
<keyword evidence="4" id="KW-1185">Reference proteome</keyword>
<reference evidence="3 4" key="1">
    <citation type="submission" date="2019-02" db="EMBL/GenBank/DDBJ databases">
        <title>Bacterial novel species Emticicia sp. 17J42-9 isolated from soil.</title>
        <authorList>
            <person name="Jung H.-Y."/>
        </authorList>
    </citation>
    <scope>NUCLEOTIDE SEQUENCE [LARGE SCALE GENOMIC DNA]</scope>
    <source>
        <strain evidence="3 4">17J42-9</strain>
    </source>
</reference>
<name>A0A4V1ZCQ0_9BACT</name>
<proteinExistence type="predicted"/>
<accession>A0A4V1ZCQ0</accession>
<feature type="chain" id="PRO_5020195877" evidence="1">
    <location>
        <begin position="19"/>
        <end position="89"/>
    </location>
</feature>
<dbReference type="InterPro" id="IPR025380">
    <property type="entry name" value="DUF4369"/>
</dbReference>
<organism evidence="3 4">
    <name type="scientific">Emticicia agri</name>
    <dbReference type="NCBI Taxonomy" id="2492393"/>
    <lineage>
        <taxon>Bacteria</taxon>
        <taxon>Pseudomonadati</taxon>
        <taxon>Bacteroidota</taxon>
        <taxon>Cytophagia</taxon>
        <taxon>Cytophagales</taxon>
        <taxon>Leadbetterellaceae</taxon>
        <taxon>Emticicia</taxon>
    </lineage>
</organism>
<sequence>MNIIKLITLLCFSFPAIAQLNFQVKGKINGAENQTVLLITSAQDTLASTQITGGKFRIKSSIGEPQLCYFQDSKKKFRLPVLLKVAIHL</sequence>
<dbReference type="RefSeq" id="WP_130023420.1">
    <property type="nucleotide sequence ID" value="NZ_SEWF01000045.1"/>
</dbReference>
<feature type="signal peptide" evidence="1">
    <location>
        <begin position="1"/>
        <end position="18"/>
    </location>
</feature>
<comment type="caution">
    <text evidence="3">The sequence shown here is derived from an EMBL/GenBank/DDBJ whole genome shotgun (WGS) entry which is preliminary data.</text>
</comment>